<proteinExistence type="predicted"/>
<accession>A0ABU1ELJ3</accession>
<dbReference type="InterPro" id="IPR008969">
    <property type="entry name" value="CarboxyPept-like_regulatory"/>
</dbReference>
<organism evidence="2 3">
    <name type="scientific">Christiangramia sediminicola</name>
    <dbReference type="NCBI Taxonomy" id="3073267"/>
    <lineage>
        <taxon>Bacteria</taxon>
        <taxon>Pseudomonadati</taxon>
        <taxon>Bacteroidota</taxon>
        <taxon>Flavobacteriia</taxon>
        <taxon>Flavobacteriales</taxon>
        <taxon>Flavobacteriaceae</taxon>
        <taxon>Christiangramia</taxon>
    </lineage>
</organism>
<feature type="signal peptide" evidence="1">
    <location>
        <begin position="1"/>
        <end position="21"/>
    </location>
</feature>
<dbReference type="EMBL" id="JAVJIU010000001">
    <property type="protein sequence ID" value="MDR5589058.1"/>
    <property type="molecule type" value="Genomic_DNA"/>
</dbReference>
<keyword evidence="3" id="KW-1185">Reference proteome</keyword>
<keyword evidence="1" id="KW-0732">Signal</keyword>
<dbReference type="Pfam" id="PF13715">
    <property type="entry name" value="CarbopepD_reg_2"/>
    <property type="match status" value="1"/>
</dbReference>
<evidence type="ECO:0000313" key="3">
    <source>
        <dbReference type="Proteomes" id="UP001257234"/>
    </source>
</evidence>
<dbReference type="RefSeq" id="WP_309559960.1">
    <property type="nucleotide sequence ID" value="NZ_JAVJIU010000001.1"/>
</dbReference>
<dbReference type="Proteomes" id="UP001257234">
    <property type="component" value="Unassembled WGS sequence"/>
</dbReference>
<dbReference type="Gene3D" id="2.60.40.1120">
    <property type="entry name" value="Carboxypeptidase-like, regulatory domain"/>
    <property type="match status" value="1"/>
</dbReference>
<sequence length="877" mass="100060">MRLKSLLVFIHLLFVLLTVHAQTKITGKIIDENAKSLNGATVIVKKDSTASVLAYAISENSGDFSLNVNSEGDSLILKISYIGYEPFKKIIKNENQHLQVNLKPSSESLREVIVESKMLEQRGDTLSFSVDAFKGKEDRVIADVLKKIPGIEIMPNGQIEYQGEPIQKYYIEGLDLLEGRYNLANENLNVDAVSKVEILENHQPIKVLDSLEFSERASLNIKLKKDVTLSGTAEAGLGASPLLWKAKVTPMIFTKDQQAIITYQANNTGNDLSREINDFSFNSFGSSYTIDQQNWVSLLNIPEPPFSEERWLDNNAHLGSVNFLTRIGKDYQLKTNISYLNDSQLQEGSRQTSYFTPNDTIAISEVTRNNFYINKLTGKLTLEKNVEKDYLKNQLEFKGFWNSERGNLQNLENTVFQRVNSPFKAIKNTLDLLKPIGKQLITFNSNTGFKQTEEELVVNPGQFPDILNNNENYDQLNQLVNSSEFFTDNSAGFTKALGQFTITPKIGFSFQNQQLNSRIRTNGILEDSNFRNQLDLFNNEVYFKNAIRFKTEDEIWNLRLSTPLTFKNIKVEEYGNDRESVERLLFEPSLYLSKKLSASWETSISGNLNYNFGEINRIYPGYIISNYRNIQRYDAPISERQSQNYSYSLSFRKPLSQLFATLSYRFSKTRSNLLFSSTIADNGSIILNSIAQDNFSNSHNLSLTASKYVSDLKSTLKINGSYSLISAERILNEIVTEVENQNLKAELSIDSEIFEWLSANYDGSFNFYGTALDNTKFQQIKNHQHFLSFYIFLADNQYLDIAGEYYGNSITEVDENYFLNLGYQYTFGKSGIDLNVSWNNILNTEQYINVSSSDFSYIQNTYRLRPSQILASLKFSF</sequence>
<evidence type="ECO:0000313" key="2">
    <source>
        <dbReference type="EMBL" id="MDR5589058.1"/>
    </source>
</evidence>
<name>A0ABU1ELJ3_9FLAO</name>
<dbReference type="SUPFAM" id="SSF56935">
    <property type="entry name" value="Porins"/>
    <property type="match status" value="1"/>
</dbReference>
<evidence type="ECO:0000256" key="1">
    <source>
        <dbReference type="SAM" id="SignalP"/>
    </source>
</evidence>
<comment type="caution">
    <text evidence="2">The sequence shown here is derived from an EMBL/GenBank/DDBJ whole genome shotgun (WGS) entry which is preliminary data.</text>
</comment>
<reference evidence="3" key="1">
    <citation type="submission" date="2023-07" db="EMBL/GenBank/DDBJ databases">
        <title>Christiangramia sp. SM2212., a novel bacterium of the family Flavobacteriaceae isolated from the sea sediment.</title>
        <authorList>
            <person name="Wang J."/>
            <person name="Zhang X."/>
        </authorList>
    </citation>
    <scope>NUCLEOTIDE SEQUENCE [LARGE SCALE GENOMIC DNA]</scope>
    <source>
        <strain evidence="3">SM2212</strain>
    </source>
</reference>
<protein>
    <submittedName>
        <fullName evidence="2">Carboxypeptidase-like regulatory domain-containing protein</fullName>
    </submittedName>
</protein>
<feature type="chain" id="PRO_5045095492" evidence="1">
    <location>
        <begin position="22"/>
        <end position="877"/>
    </location>
</feature>
<dbReference type="SUPFAM" id="SSF49464">
    <property type="entry name" value="Carboxypeptidase regulatory domain-like"/>
    <property type="match status" value="1"/>
</dbReference>
<gene>
    <name evidence="2" type="ORF">RE431_00295</name>
</gene>